<dbReference type="FunFam" id="1.10.220.10:FF:000001">
    <property type="entry name" value="Annexin"/>
    <property type="match status" value="1"/>
</dbReference>
<feature type="compositionally biased region" description="Pro residues" evidence="16">
    <location>
        <begin position="147"/>
        <end position="167"/>
    </location>
</feature>
<evidence type="ECO:0000256" key="11">
    <source>
        <dbReference type="ARBA" id="ARBA00023134"/>
    </source>
</evidence>
<evidence type="ECO:0000256" key="2">
    <source>
        <dbReference type="ARBA" id="ARBA00004245"/>
    </source>
</evidence>
<evidence type="ECO:0000256" key="16">
    <source>
        <dbReference type="SAM" id="MobiDB-lite"/>
    </source>
</evidence>
<evidence type="ECO:0000313" key="19">
    <source>
        <dbReference type="EMBL" id="CAH3148123.1"/>
    </source>
</evidence>
<name>A0AAU9XH46_9CNID</name>
<evidence type="ECO:0000256" key="4">
    <source>
        <dbReference type="ARBA" id="ARBA00009636"/>
    </source>
</evidence>
<dbReference type="GO" id="GO:0005544">
    <property type="term" value="F:calcium-dependent phospholipid binding"/>
    <property type="evidence" value="ECO:0007669"/>
    <property type="project" value="UniProtKB-KW"/>
</dbReference>
<dbReference type="FunFam" id="3.40.50.1440:FF:000002">
    <property type="entry name" value="Tubulin alpha chain"/>
    <property type="match status" value="1"/>
</dbReference>
<dbReference type="InterPro" id="IPR037103">
    <property type="entry name" value="Tubulin/FtsZ-like_C"/>
</dbReference>
<dbReference type="Gene3D" id="1.10.220.10">
    <property type="entry name" value="Annexin"/>
    <property type="match status" value="4"/>
</dbReference>
<dbReference type="SMART" id="SM00864">
    <property type="entry name" value="Tubulin"/>
    <property type="match status" value="1"/>
</dbReference>
<dbReference type="FunFam" id="1.10.220.10:FF:000003">
    <property type="entry name" value="Annexin"/>
    <property type="match status" value="1"/>
</dbReference>
<dbReference type="Gene3D" id="3.30.1330.20">
    <property type="entry name" value="Tubulin/FtsZ, C-terminal domain"/>
    <property type="match status" value="1"/>
</dbReference>
<dbReference type="FunFam" id="3.30.1330.20:FF:000001">
    <property type="entry name" value="Tubulin alpha chain"/>
    <property type="match status" value="1"/>
</dbReference>
<comment type="catalytic activity">
    <reaction evidence="15">
        <text>GTP + H2O = GDP + phosphate + H(+)</text>
        <dbReference type="Rhea" id="RHEA:19669"/>
        <dbReference type="ChEBI" id="CHEBI:15377"/>
        <dbReference type="ChEBI" id="CHEBI:15378"/>
        <dbReference type="ChEBI" id="CHEBI:37565"/>
        <dbReference type="ChEBI" id="CHEBI:43474"/>
        <dbReference type="ChEBI" id="CHEBI:58189"/>
    </reaction>
    <physiologicalReaction direction="left-to-right" evidence="15">
        <dbReference type="Rhea" id="RHEA:19670"/>
    </physiologicalReaction>
</comment>
<keyword evidence="12" id="KW-0206">Cytoskeleton</keyword>
<dbReference type="CDD" id="cd02186">
    <property type="entry name" value="alpha_tubulin"/>
    <property type="match status" value="1"/>
</dbReference>
<keyword evidence="10" id="KW-0106">Calcium</keyword>
<dbReference type="GO" id="GO:0007017">
    <property type="term" value="P:microtubule-based process"/>
    <property type="evidence" value="ECO:0007669"/>
    <property type="project" value="InterPro"/>
</dbReference>
<dbReference type="FunFam" id="1.10.220.10:FF:000002">
    <property type="entry name" value="Annexin"/>
    <property type="match status" value="1"/>
</dbReference>
<dbReference type="InterPro" id="IPR017975">
    <property type="entry name" value="Tubulin_CS"/>
</dbReference>
<dbReference type="GO" id="GO:0005874">
    <property type="term" value="C:microtubule"/>
    <property type="evidence" value="ECO:0007669"/>
    <property type="project" value="UniProtKB-KW"/>
</dbReference>
<dbReference type="SUPFAM" id="SSF55307">
    <property type="entry name" value="Tubulin C-terminal domain-like"/>
    <property type="match status" value="1"/>
</dbReference>
<accession>A0AAU9XH46</accession>
<dbReference type="InterPro" id="IPR008280">
    <property type="entry name" value="Tub_FtsZ_C"/>
</dbReference>
<reference evidence="19 20" key="1">
    <citation type="submission" date="2022-05" db="EMBL/GenBank/DDBJ databases">
        <authorList>
            <consortium name="Genoscope - CEA"/>
            <person name="William W."/>
        </authorList>
    </citation>
    <scope>NUCLEOTIDE SEQUENCE [LARGE SCALE GENOMIC DNA]</scope>
</reference>
<dbReference type="FunFam" id="1.10.287.600:FF:000005">
    <property type="entry name" value="Tubulin alpha chain"/>
    <property type="match status" value="1"/>
</dbReference>
<dbReference type="Pfam" id="PF00191">
    <property type="entry name" value="Annexin"/>
    <property type="match status" value="4"/>
</dbReference>
<comment type="cofactor">
    <cofactor evidence="1">
        <name>Mg(2+)</name>
        <dbReference type="ChEBI" id="CHEBI:18420"/>
    </cofactor>
</comment>
<dbReference type="GO" id="GO:0005525">
    <property type="term" value="F:GTP binding"/>
    <property type="evidence" value="ECO:0007669"/>
    <property type="project" value="UniProtKB-KW"/>
</dbReference>
<feature type="domain" description="Tubulin/FtsZ 2-layer sandwich" evidence="18">
    <location>
        <begin position="840"/>
        <end position="985"/>
    </location>
</feature>
<dbReference type="InterPro" id="IPR003008">
    <property type="entry name" value="Tubulin_FtsZ_GTPase"/>
</dbReference>
<dbReference type="InterPro" id="IPR036525">
    <property type="entry name" value="Tubulin/FtsZ_GTPase_sf"/>
</dbReference>
<dbReference type="InterPro" id="IPR002452">
    <property type="entry name" value="Alpha_tubulin"/>
</dbReference>
<evidence type="ECO:0000256" key="8">
    <source>
        <dbReference type="ARBA" id="ARBA00022741"/>
    </source>
</evidence>
<dbReference type="Pfam" id="PF03953">
    <property type="entry name" value="Tubulin_C"/>
    <property type="match status" value="1"/>
</dbReference>
<evidence type="ECO:0000256" key="5">
    <source>
        <dbReference type="ARBA" id="ARBA00022490"/>
    </source>
</evidence>
<dbReference type="InterPro" id="IPR037104">
    <property type="entry name" value="Annexin_sf"/>
</dbReference>
<comment type="similarity">
    <text evidence="4">Belongs to the tubulin family.</text>
</comment>
<dbReference type="SMART" id="SM00865">
    <property type="entry name" value="Tubulin_C"/>
    <property type="match status" value="1"/>
</dbReference>
<keyword evidence="11" id="KW-0342">GTP-binding</keyword>
<dbReference type="InterPro" id="IPR023123">
    <property type="entry name" value="Tubulin_C"/>
</dbReference>
<gene>
    <name evidence="19" type="ORF">PMEA_00023718</name>
</gene>
<evidence type="ECO:0000256" key="10">
    <source>
        <dbReference type="ARBA" id="ARBA00022837"/>
    </source>
</evidence>
<dbReference type="InterPro" id="IPR018502">
    <property type="entry name" value="Annexin_repeat"/>
</dbReference>
<proteinExistence type="inferred from homology"/>
<dbReference type="Gene3D" id="3.40.50.1440">
    <property type="entry name" value="Tubulin/FtsZ, GTPase domain"/>
    <property type="match status" value="1"/>
</dbReference>
<evidence type="ECO:0000313" key="20">
    <source>
        <dbReference type="Proteomes" id="UP001159428"/>
    </source>
</evidence>
<dbReference type="PRINTS" id="PR01161">
    <property type="entry name" value="TUBULIN"/>
</dbReference>
<evidence type="ECO:0000256" key="1">
    <source>
        <dbReference type="ARBA" id="ARBA00001946"/>
    </source>
</evidence>
<dbReference type="GO" id="GO:0005509">
    <property type="term" value="F:calcium ion binding"/>
    <property type="evidence" value="ECO:0007669"/>
    <property type="project" value="InterPro"/>
</dbReference>
<evidence type="ECO:0000259" key="17">
    <source>
        <dbReference type="SMART" id="SM00864"/>
    </source>
</evidence>
<evidence type="ECO:0000256" key="14">
    <source>
        <dbReference type="ARBA" id="ARBA00023302"/>
    </source>
</evidence>
<dbReference type="GO" id="GO:0005200">
    <property type="term" value="F:structural constituent of cytoskeleton"/>
    <property type="evidence" value="ECO:0007669"/>
    <property type="project" value="InterPro"/>
</dbReference>
<keyword evidence="14" id="KW-0111">Calcium/phospholipid-binding</keyword>
<dbReference type="PROSITE" id="PS00227">
    <property type="entry name" value="TUBULIN"/>
    <property type="match status" value="1"/>
</dbReference>
<feature type="compositionally biased region" description="Low complexity" evidence="16">
    <location>
        <begin position="190"/>
        <end position="214"/>
    </location>
</feature>
<dbReference type="Pfam" id="PF00091">
    <property type="entry name" value="Tubulin"/>
    <property type="match status" value="1"/>
</dbReference>
<keyword evidence="20" id="KW-1185">Reference proteome</keyword>
<dbReference type="Gene3D" id="1.10.287.600">
    <property type="entry name" value="Helix hairpin bin"/>
    <property type="match status" value="1"/>
</dbReference>
<comment type="caution">
    <text evidence="19">The sequence shown here is derived from an EMBL/GenBank/DDBJ whole genome shotgun (WGS) entry which is preliminary data.</text>
</comment>
<dbReference type="PROSITE" id="PS00223">
    <property type="entry name" value="ANNEXIN_1"/>
    <property type="match status" value="2"/>
</dbReference>
<keyword evidence="7" id="KW-0677">Repeat</keyword>
<dbReference type="EMBL" id="CALNXJ010000044">
    <property type="protein sequence ID" value="CAH3148123.1"/>
    <property type="molecule type" value="Genomic_DNA"/>
</dbReference>
<dbReference type="PANTHER" id="PTHR11588">
    <property type="entry name" value="TUBULIN"/>
    <property type="match status" value="1"/>
</dbReference>
<evidence type="ECO:0000256" key="6">
    <source>
        <dbReference type="ARBA" id="ARBA00022701"/>
    </source>
</evidence>
<evidence type="ECO:0008006" key="21">
    <source>
        <dbReference type="Google" id="ProtNLM"/>
    </source>
</evidence>
<organism evidence="19 20">
    <name type="scientific">Pocillopora meandrina</name>
    <dbReference type="NCBI Taxonomy" id="46732"/>
    <lineage>
        <taxon>Eukaryota</taxon>
        <taxon>Metazoa</taxon>
        <taxon>Cnidaria</taxon>
        <taxon>Anthozoa</taxon>
        <taxon>Hexacorallia</taxon>
        <taxon>Scleractinia</taxon>
        <taxon>Astrocoeniina</taxon>
        <taxon>Pocilloporidae</taxon>
        <taxon>Pocillopora</taxon>
    </lineage>
</organism>
<dbReference type="SUPFAM" id="SSF52490">
    <property type="entry name" value="Tubulin nucleotide-binding domain-like"/>
    <property type="match status" value="1"/>
</dbReference>
<dbReference type="InterPro" id="IPR000217">
    <property type="entry name" value="Tubulin"/>
</dbReference>
<dbReference type="AlphaFoldDB" id="A0AAU9XH46"/>
<keyword evidence="6" id="KW-0493">Microtubule</keyword>
<dbReference type="FunFam" id="1.10.220.10:FF:000004">
    <property type="entry name" value="Annexin"/>
    <property type="match status" value="1"/>
</dbReference>
<comment type="similarity">
    <text evidence="3">Belongs to the annexin family.</text>
</comment>
<evidence type="ECO:0000259" key="18">
    <source>
        <dbReference type="SMART" id="SM00865"/>
    </source>
</evidence>
<sequence>MSYPPPAPGGYPMYGAPPMPGGGSQYPAPGPALGFDSIANQPPMGAPGYPPSGPPMPMPTAGGPTGMYPGMSSHMPPGMSHQMPPGMPVPSPNVGMPAPVPPTAGVYGSAGPSMPQPGYPSGNLSFGGAVMATAAFPSHYRSQFGPSPQPQPNLPMSPPPSFPPSAPAMPVQPSAPPPAGPGGSSTATKYSSSSSHSSSYSSHSSSSSVSSSSSTKQPRGRPSIKELANFDAQKDAEVLRNAMKGLGCDSKAITGLLCTRTNVQRQKIELEYKTMYGRDLLKDLKYELGGNFETIVIALMMPSADYDATSLRKAIKGIGTDESVLIEILCTRTNAEIVAIKQSYQRIFSRDLEKDVAGDTSGHFKKFLISLLQAYRDESQTVDLAKAAADAQVLYKAGEARWGTDESKFNTILVSRSFPQLKATFDEYSKISKYDFEDSIKREMSGDLRDGMLTIVQIVRNAPSFFAVKLYKSMKGLGTDDSTLIRIIVTRSEVDLLDIRDEFAKLYHKSLAKFISDDTRGNYKKILLNLITDNNWQVRYYPTEVENLAEDRLIGERASLSLRFNCKVALRLFIFREEFTCHIMVNIAVFCRQRECISVHIGQAGVQIGNACWELYCLEHGIQPDGHMPTDKTIGGGDDSFNTFFSETGAGKHVPRAVMVDLEPTVVDEVRIGTYRNLFHPEQLISGKEDAANNYARGHYTVGKEHIDLVLDRIRKVADQCTGLQGFLIFHSFGGGTGSGFTSLLMERLSVDYGKKSKLEFSIYPSPLIATAVVEPYNSILTTHTTLEHSDCAFMVDNEAIYDICRRNLDIERPTYTNLNRLIGQIVSSITASLRFDGALNVDLTEFQTNLVPYPRIHFPLATYAPVISAEKAYHEQLNVAEITNACFEPANQMVKCDPRHGKYMACCLLFRGDVVPKDVNASIATIKTKRTIQFVDWCPTGFKVGINYQPPTVVPGGDLAKVQRAVCMLSNTTAIAEAWARLDHKFDLMYAKRAFVHWYVGEGMEEGEFSEAREDLAALEKDYEEVGVDSLHEEGEADEY</sequence>
<comment type="subcellular location">
    <subcellularLocation>
        <location evidence="2">Cytoplasm</location>
        <location evidence="2">Cytoskeleton</location>
    </subcellularLocation>
</comment>
<evidence type="ECO:0000256" key="13">
    <source>
        <dbReference type="ARBA" id="ARBA00023216"/>
    </source>
</evidence>
<evidence type="ECO:0000256" key="12">
    <source>
        <dbReference type="ARBA" id="ARBA00023212"/>
    </source>
</evidence>
<dbReference type="SMART" id="SM00335">
    <property type="entry name" value="ANX"/>
    <property type="match status" value="4"/>
</dbReference>
<keyword evidence="13" id="KW-0041">Annexin</keyword>
<dbReference type="PRINTS" id="PR01162">
    <property type="entry name" value="ALPHATUBULIN"/>
</dbReference>
<dbReference type="InterPro" id="IPR018252">
    <property type="entry name" value="Annexin_repeat_CS"/>
</dbReference>
<feature type="domain" description="Tubulin/FtsZ GTPase" evidence="17">
    <location>
        <begin position="641"/>
        <end position="838"/>
    </location>
</feature>
<keyword evidence="9" id="KW-0378">Hydrolase</keyword>
<protein>
    <recommendedName>
        <fullName evidence="21">Annexin</fullName>
    </recommendedName>
</protein>
<dbReference type="GO" id="GO:0016787">
    <property type="term" value="F:hydrolase activity"/>
    <property type="evidence" value="ECO:0007669"/>
    <property type="project" value="UniProtKB-KW"/>
</dbReference>
<evidence type="ECO:0000256" key="3">
    <source>
        <dbReference type="ARBA" id="ARBA00007831"/>
    </source>
</evidence>
<feature type="region of interest" description="Disordered" evidence="16">
    <location>
        <begin position="140"/>
        <end position="229"/>
    </location>
</feature>
<evidence type="ECO:0000256" key="9">
    <source>
        <dbReference type="ARBA" id="ARBA00022801"/>
    </source>
</evidence>
<dbReference type="Proteomes" id="UP001159428">
    <property type="component" value="Unassembled WGS sequence"/>
</dbReference>
<keyword evidence="8" id="KW-0547">Nucleotide-binding</keyword>
<keyword evidence="5" id="KW-0963">Cytoplasm</keyword>
<evidence type="ECO:0000256" key="7">
    <source>
        <dbReference type="ARBA" id="ARBA00022737"/>
    </source>
</evidence>
<dbReference type="PROSITE" id="PS51897">
    <property type="entry name" value="ANNEXIN_2"/>
    <property type="match status" value="4"/>
</dbReference>
<dbReference type="InterPro" id="IPR018316">
    <property type="entry name" value="Tubulin/FtsZ_2-layer-sand-dom"/>
</dbReference>
<evidence type="ECO:0000256" key="15">
    <source>
        <dbReference type="ARBA" id="ARBA00049117"/>
    </source>
</evidence>
<dbReference type="SUPFAM" id="SSF47874">
    <property type="entry name" value="Annexin"/>
    <property type="match status" value="1"/>
</dbReference>